<dbReference type="Gene3D" id="3.40.190.10">
    <property type="entry name" value="Periplasmic binding protein-like II"/>
    <property type="match status" value="2"/>
</dbReference>
<dbReference type="InterPro" id="IPR006059">
    <property type="entry name" value="SBP"/>
</dbReference>
<name>A0A2A6FTN6_9MICO</name>
<sequence length="443" mass="47195">MTHISQEAEHRRPRHHTAQVLTTVVTTAVLGLLLAACGSANGGTTTGAITAWGTTADRPLIEPSVAEFNKANPNTKITANYFGTNDYKDKIRTAINSPQVPTLVYTWGGGTMAQYVKANLLRDLTPDLTNKQTFTERLIPSVAAGGVNGGKTYAIPMDPTSPVILYFNQDVLKQVGVAQPKTWDELLAAVPKIKAAGFAPIALGGGSKWPYLMWIEYLVDRIGGPEVFQNILDDKPEAWSDPAVIKANTMIQQLVKAGGFADGFASVSADTNADLALMVTGKAAMLLQGAWAYAGIAQINPTFESSGKLGFGPFPAVTGGKGDSKNIAGNPASYWAISAKATEAQAKTALDYLTNTVWNDAYTKSVIDAGNIPPLIGIGPQLQGDFAKGLNEMIKQAPNFQQSWDLALSPAASAEFWTQLDLLFNASVTPAQFSDNMNKTIKK</sequence>
<organism evidence="1 2">
    <name type="scientific">Candidatus Lumbricidiphila eiseniae</name>
    <dbReference type="NCBI Taxonomy" id="1969409"/>
    <lineage>
        <taxon>Bacteria</taxon>
        <taxon>Bacillati</taxon>
        <taxon>Actinomycetota</taxon>
        <taxon>Actinomycetes</taxon>
        <taxon>Micrococcales</taxon>
        <taxon>Microbacteriaceae</taxon>
        <taxon>Candidatus Lumbricidiphila</taxon>
    </lineage>
</organism>
<dbReference type="EMBL" id="NAEP01000023">
    <property type="protein sequence ID" value="PDQ36018.1"/>
    <property type="molecule type" value="Genomic_DNA"/>
</dbReference>
<proteinExistence type="predicted"/>
<dbReference type="InterPro" id="IPR050490">
    <property type="entry name" value="Bact_solute-bd_prot1"/>
</dbReference>
<dbReference type="AlphaFoldDB" id="A0A2A6FTN6"/>
<reference evidence="2" key="1">
    <citation type="submission" date="2017-03" db="EMBL/GenBank/DDBJ databases">
        <authorList>
            <person name="Lund M.B."/>
        </authorList>
    </citation>
    <scope>NUCLEOTIDE SEQUENCE [LARGE SCALE GENOMIC DNA]</scope>
</reference>
<evidence type="ECO:0000313" key="2">
    <source>
        <dbReference type="Proteomes" id="UP000219994"/>
    </source>
</evidence>
<dbReference type="Pfam" id="PF01547">
    <property type="entry name" value="SBP_bac_1"/>
    <property type="match status" value="1"/>
</dbReference>
<protein>
    <recommendedName>
        <fullName evidence="3">Sugar ABC transporter substrate-binding protein</fullName>
    </recommendedName>
</protein>
<gene>
    <name evidence="1" type="ORF">B5766_02420</name>
</gene>
<dbReference type="PANTHER" id="PTHR43649:SF14">
    <property type="entry name" value="BLR3389 PROTEIN"/>
    <property type="match status" value="1"/>
</dbReference>
<dbReference type="PANTHER" id="PTHR43649">
    <property type="entry name" value="ARABINOSE-BINDING PROTEIN-RELATED"/>
    <property type="match status" value="1"/>
</dbReference>
<evidence type="ECO:0008006" key="3">
    <source>
        <dbReference type="Google" id="ProtNLM"/>
    </source>
</evidence>
<comment type="caution">
    <text evidence="1">The sequence shown here is derived from an EMBL/GenBank/DDBJ whole genome shotgun (WGS) entry which is preliminary data.</text>
</comment>
<accession>A0A2A6FTN6</accession>
<dbReference type="SUPFAM" id="SSF53850">
    <property type="entry name" value="Periplasmic binding protein-like II"/>
    <property type="match status" value="1"/>
</dbReference>
<evidence type="ECO:0000313" key="1">
    <source>
        <dbReference type="EMBL" id="PDQ36018.1"/>
    </source>
</evidence>
<dbReference type="Proteomes" id="UP000219994">
    <property type="component" value="Unassembled WGS sequence"/>
</dbReference>